<dbReference type="InterPro" id="IPR001304">
    <property type="entry name" value="C-type_lectin-like"/>
</dbReference>
<sequence length="515" mass="58078">MESLTTEKRITDGLRFLEDKNVRFAVVKLISCNGVESNSFIDARCGFEVLQENNKVPSFLPFTVMFEKGVSFLKRLENANSEGIEQLQYTIKEALLCLDKFYATKGKNESSLRKVLDMRQDEKSAITETDITIAFAEHLLGKLAPDKSYTLDSRKEKKSCRCGCKKEPTYSCTGIGHELMWHGFVDIVFSSHQGIPAIANAVMEKEEITSVKLDEEDDEQNEVLLDRGTKTEEKKHTLEQAFAQTIVFSLVQKQRHPDSLDHMVPNIVIYPEKFEIVILAIMDSATNIIVFFISTYTARCFVFNQTTFKRHIAPTGDSSSTSPPMFDNSPLPWADCFQECHYAPGCQSVVIEGENCRLYTDTGNHGNDSFNVVSSLSYSNLNDFTTSKCTANGYLYDDSFSICYKPETTLANDTYARQLCQQSGGRLMVIDSPQKQNFIGNITLPTGPGVTNFRIDAFLSGGIWRFADQREITTFYWGDGEPSHGYPTVCISLTTYRWNDVHANYNHAVLCEKVL</sequence>
<dbReference type="PROSITE" id="PS50041">
    <property type="entry name" value="C_TYPE_LECTIN_2"/>
    <property type="match status" value="1"/>
</dbReference>
<dbReference type="InterPro" id="IPR016186">
    <property type="entry name" value="C-type_lectin-like/link_sf"/>
</dbReference>
<organism evidence="1">
    <name type="scientific">Magallana gigas</name>
    <name type="common">Pacific oyster</name>
    <name type="synonym">Crassostrea gigas</name>
    <dbReference type="NCBI Taxonomy" id="29159"/>
    <lineage>
        <taxon>Eukaryota</taxon>
        <taxon>Metazoa</taxon>
        <taxon>Spiralia</taxon>
        <taxon>Lophotrochozoa</taxon>
        <taxon>Mollusca</taxon>
        <taxon>Bivalvia</taxon>
        <taxon>Autobranchia</taxon>
        <taxon>Pteriomorphia</taxon>
        <taxon>Ostreida</taxon>
        <taxon>Ostreoidea</taxon>
        <taxon>Ostreidae</taxon>
        <taxon>Magallana</taxon>
    </lineage>
</organism>
<protein>
    <submittedName>
        <fullName evidence="1">Uncharacterized protein</fullName>
    </submittedName>
</protein>
<dbReference type="AlphaFoldDB" id="K1QIC7"/>
<dbReference type="HOGENOM" id="CLU_529191_0_0_1"/>
<gene>
    <name evidence="1" type="ORF">CGI_10003440</name>
</gene>
<name>K1QIC7_MAGGI</name>
<evidence type="ECO:0000313" key="1">
    <source>
        <dbReference type="EMBL" id="EKC28605.1"/>
    </source>
</evidence>
<reference evidence="1" key="1">
    <citation type="journal article" date="2012" name="Nature">
        <title>The oyster genome reveals stress adaptation and complexity of shell formation.</title>
        <authorList>
            <person name="Zhang G."/>
            <person name="Fang X."/>
            <person name="Guo X."/>
            <person name="Li L."/>
            <person name="Luo R."/>
            <person name="Xu F."/>
            <person name="Yang P."/>
            <person name="Zhang L."/>
            <person name="Wang X."/>
            <person name="Qi H."/>
            <person name="Xiong Z."/>
            <person name="Que H."/>
            <person name="Xie Y."/>
            <person name="Holland P.W."/>
            <person name="Paps J."/>
            <person name="Zhu Y."/>
            <person name="Wu F."/>
            <person name="Chen Y."/>
            <person name="Wang J."/>
            <person name="Peng C."/>
            <person name="Meng J."/>
            <person name="Yang L."/>
            <person name="Liu J."/>
            <person name="Wen B."/>
            <person name="Zhang N."/>
            <person name="Huang Z."/>
            <person name="Zhu Q."/>
            <person name="Feng Y."/>
            <person name="Mount A."/>
            <person name="Hedgecock D."/>
            <person name="Xu Z."/>
            <person name="Liu Y."/>
            <person name="Domazet-Loso T."/>
            <person name="Du Y."/>
            <person name="Sun X."/>
            <person name="Zhang S."/>
            <person name="Liu B."/>
            <person name="Cheng P."/>
            <person name="Jiang X."/>
            <person name="Li J."/>
            <person name="Fan D."/>
            <person name="Wang W."/>
            <person name="Fu W."/>
            <person name="Wang T."/>
            <person name="Wang B."/>
            <person name="Zhang J."/>
            <person name="Peng Z."/>
            <person name="Li Y."/>
            <person name="Li N."/>
            <person name="Wang J."/>
            <person name="Chen M."/>
            <person name="He Y."/>
            <person name="Tan F."/>
            <person name="Song X."/>
            <person name="Zheng Q."/>
            <person name="Huang R."/>
            <person name="Yang H."/>
            <person name="Du X."/>
            <person name="Chen L."/>
            <person name="Yang M."/>
            <person name="Gaffney P.M."/>
            <person name="Wang S."/>
            <person name="Luo L."/>
            <person name="She Z."/>
            <person name="Ming Y."/>
            <person name="Huang W."/>
            <person name="Zhang S."/>
            <person name="Huang B."/>
            <person name="Zhang Y."/>
            <person name="Qu T."/>
            <person name="Ni P."/>
            <person name="Miao G."/>
            <person name="Wang J."/>
            <person name="Wang Q."/>
            <person name="Steinberg C.E."/>
            <person name="Wang H."/>
            <person name="Li N."/>
            <person name="Qian L."/>
            <person name="Zhang G."/>
            <person name="Li Y."/>
            <person name="Yang H."/>
            <person name="Liu X."/>
            <person name="Wang J."/>
            <person name="Yin Y."/>
            <person name="Wang J."/>
        </authorList>
    </citation>
    <scope>NUCLEOTIDE SEQUENCE [LARGE SCALE GENOMIC DNA]</scope>
    <source>
        <strain evidence="1">05x7-T-G4-1.051#20</strain>
    </source>
</reference>
<dbReference type="EMBL" id="JH817775">
    <property type="protein sequence ID" value="EKC28605.1"/>
    <property type="molecule type" value="Genomic_DNA"/>
</dbReference>
<dbReference type="SUPFAM" id="SSF56436">
    <property type="entry name" value="C-type lectin-like"/>
    <property type="match status" value="1"/>
</dbReference>
<dbReference type="SMART" id="SM00034">
    <property type="entry name" value="CLECT"/>
    <property type="match status" value="1"/>
</dbReference>
<dbReference type="Gene3D" id="3.10.100.10">
    <property type="entry name" value="Mannose-Binding Protein A, subunit A"/>
    <property type="match status" value="1"/>
</dbReference>
<dbReference type="CDD" id="cd00037">
    <property type="entry name" value="CLECT"/>
    <property type="match status" value="1"/>
</dbReference>
<dbReference type="Pfam" id="PF00059">
    <property type="entry name" value="Lectin_C"/>
    <property type="match status" value="1"/>
</dbReference>
<proteinExistence type="predicted"/>
<dbReference type="InParanoid" id="K1QIC7"/>
<accession>K1QIC7</accession>
<dbReference type="InterPro" id="IPR016187">
    <property type="entry name" value="CTDL_fold"/>
</dbReference>